<dbReference type="PANTHER" id="PTHR47705">
    <property type="entry name" value="AGAP000321-PA"/>
    <property type="match status" value="1"/>
</dbReference>
<keyword evidence="2 4" id="KW-0808">Transferase</keyword>
<dbReference type="InterPro" id="IPR013216">
    <property type="entry name" value="Methyltransf_11"/>
</dbReference>
<protein>
    <submittedName>
        <fullName evidence="7">SAM_MT_ERG6_SMT domain-containing protein</fullName>
    </submittedName>
</protein>
<dbReference type="Pfam" id="PF22979">
    <property type="entry name" value="HTH_69"/>
    <property type="match status" value="1"/>
</dbReference>
<dbReference type="Gene3D" id="3.40.50.150">
    <property type="entry name" value="Vaccinia Virus protein VP39"/>
    <property type="match status" value="1"/>
</dbReference>
<feature type="domain" description="SAM-dependent methyltransferase Erg6/SMT-type" evidence="5">
    <location>
        <begin position="680"/>
        <end position="981"/>
    </location>
</feature>
<dbReference type="GO" id="GO:0008757">
    <property type="term" value="F:S-adenosylmethionine-dependent methyltransferase activity"/>
    <property type="evidence" value="ECO:0007669"/>
    <property type="project" value="InterPro"/>
</dbReference>
<dbReference type="Pfam" id="PF08241">
    <property type="entry name" value="Methyltransf_11"/>
    <property type="match status" value="1"/>
</dbReference>
<accession>A0A158R5M9</accession>
<keyword evidence="3 4" id="KW-0949">S-adenosyl-L-methionine</keyword>
<dbReference type="InterPro" id="IPR030384">
    <property type="entry name" value="MeTrfase_SMT"/>
</dbReference>
<dbReference type="STRING" id="451379.A0A158R5M9"/>
<evidence type="ECO:0000313" key="7">
    <source>
        <dbReference type="WBParaSite" id="SMUV_0000751301-mRNA-1"/>
    </source>
</evidence>
<proteinExistence type="inferred from homology"/>
<dbReference type="PROSITE" id="PS51685">
    <property type="entry name" value="SAM_MT_ERG6_SMT"/>
    <property type="match status" value="1"/>
</dbReference>
<evidence type="ECO:0000256" key="2">
    <source>
        <dbReference type="ARBA" id="ARBA00022679"/>
    </source>
</evidence>
<dbReference type="InterPro" id="IPR029063">
    <property type="entry name" value="SAM-dependent_MTases_sf"/>
</dbReference>
<dbReference type="CDD" id="cd02440">
    <property type="entry name" value="AdoMet_MTases"/>
    <property type="match status" value="1"/>
</dbReference>
<evidence type="ECO:0000256" key="1">
    <source>
        <dbReference type="ARBA" id="ARBA00022603"/>
    </source>
</evidence>
<dbReference type="GO" id="GO:0032259">
    <property type="term" value="P:methylation"/>
    <property type="evidence" value="ECO:0007669"/>
    <property type="project" value="UniProtKB-KW"/>
</dbReference>
<evidence type="ECO:0000256" key="3">
    <source>
        <dbReference type="ARBA" id="ARBA00022691"/>
    </source>
</evidence>
<keyword evidence="6" id="KW-1185">Reference proteome</keyword>
<dbReference type="PANTHER" id="PTHR47705:SF1">
    <property type="entry name" value="PNP_UDP_1 DOMAIN-CONTAINING PROTEIN"/>
    <property type="match status" value="1"/>
</dbReference>
<evidence type="ECO:0000313" key="6">
    <source>
        <dbReference type="Proteomes" id="UP000046393"/>
    </source>
</evidence>
<comment type="similarity">
    <text evidence="4">Belongs to the class I-like SAM-binding methyltransferase superfamily. Erg6/SMT family.</text>
</comment>
<dbReference type="WBParaSite" id="SMUV_0000751301-mRNA-1">
    <property type="protein sequence ID" value="SMUV_0000751301-mRNA-1"/>
    <property type="gene ID" value="SMUV_0000751301"/>
</dbReference>
<dbReference type="InterPro" id="IPR035994">
    <property type="entry name" value="Nucleoside_phosphorylase_sf"/>
</dbReference>
<reference evidence="7" key="1">
    <citation type="submission" date="2016-04" db="UniProtKB">
        <authorList>
            <consortium name="WormBaseParasite"/>
        </authorList>
    </citation>
    <scope>IDENTIFICATION</scope>
</reference>
<dbReference type="Gene3D" id="3.40.50.1580">
    <property type="entry name" value="Nucleoside phosphorylase domain"/>
    <property type="match status" value="1"/>
</dbReference>
<evidence type="ECO:0000259" key="5">
    <source>
        <dbReference type="PROSITE" id="PS51685"/>
    </source>
</evidence>
<sequence>MVAVQSLRDRGLVIFTPLVQSAEHNVIRISRRDIQDRIVNFVSVPTNWTNPSAAYFTLRVVNIQESSLTNYLMSPQVIYLWHTLYDKLKLKYFKMEDCDVALSFAVWVTDGIKIRQENRQLRFRFNSDVDSAEKYSLTQQFFKDLVNSLPRDYASFLKRVLKLVQNGYRPLVEVEVDMQFVKAEEEIQMPDPKEYDSDSECENVNIGHVKDVLEHAYPNGLTVTVMAEALRCNPEEIEDFLVELERQGLIKQVENEWIRVDTTNVIVCVCKTFLLELINKLPTSSVRECPPTIAIITCLFVEKQSVDAIIDDSTTMHRYRSGGDSNIYTLGWIGPHRVVATKLAVIGDSREATTSAGSITTRLLGNFQHIEHVFIVGVGGGVAHYTDAKKHVRLGDVVISSSDPDAYVFAHKYTINRHTEAVDGFVVNKWNPKDNVISQIASEIDDKFNAEWAATAEELTNKLCSALPEFNLSRPKPEADLLTLSIGGGNMVVVPHPNQERSYPVVHVGPVGGMAAYRRPLTDEQGPADAGRDSASQLRDRFAAEYGLKAVDAGFNSVVDAINGSRIDSWALIRGIADYQHGQSRVGRSWQWQIVCLCWRAGCCCNEITNFTATNRSRFYELSLKSDIVFRIMAINLTSNFIRLLCHFRRQDLTNYKVDHDKLFLEAKRSRDHAAVISHYYSVMSAVIEEYFNGNFHFVPPTDPQQTLEEALQLLHMRIGECLKLQAGKKCLDIGCGIGSVMKDLAYTKADLIGITIAANEVEMGNDDFRKSGISNCKILEGDCHKIPLESSTFDAAYAIYSLKYFVDLKPVFLELNRVLKSGGLFVIYDLIKTEKYDKNNREHREIVEGLEYACGMPSLHTRRSYCRNVYFSSEMITEAKICGLELVESINIEQETGYPYHYCFSSSGLFIWLLRHVNMNFFLLSTLISYLISFAELLHILPNGFGEFYKVFLAGTVTKIVDGGLRGILSGAEILVFRKN</sequence>
<dbReference type="AlphaFoldDB" id="A0A158R5M9"/>
<dbReference type="InterPro" id="IPR055121">
    <property type="entry name" value="HTH_69"/>
</dbReference>
<dbReference type="SUPFAM" id="SSF53335">
    <property type="entry name" value="S-adenosyl-L-methionine-dependent methyltransferases"/>
    <property type="match status" value="1"/>
</dbReference>
<organism evidence="6 7">
    <name type="scientific">Syphacia muris</name>
    <dbReference type="NCBI Taxonomy" id="451379"/>
    <lineage>
        <taxon>Eukaryota</taxon>
        <taxon>Metazoa</taxon>
        <taxon>Ecdysozoa</taxon>
        <taxon>Nematoda</taxon>
        <taxon>Chromadorea</taxon>
        <taxon>Rhabditida</taxon>
        <taxon>Spirurina</taxon>
        <taxon>Oxyuridomorpha</taxon>
        <taxon>Oxyuroidea</taxon>
        <taxon>Oxyuridae</taxon>
        <taxon>Syphacia</taxon>
    </lineage>
</organism>
<dbReference type="GO" id="GO:0009116">
    <property type="term" value="P:nucleoside metabolic process"/>
    <property type="evidence" value="ECO:0007669"/>
    <property type="project" value="InterPro"/>
</dbReference>
<keyword evidence="1 4" id="KW-0489">Methyltransferase</keyword>
<evidence type="ECO:0000256" key="4">
    <source>
        <dbReference type="PROSITE-ProRule" id="PRU01022"/>
    </source>
</evidence>
<dbReference type="Proteomes" id="UP000046393">
    <property type="component" value="Unplaced"/>
</dbReference>
<name>A0A158R5M9_9BILA</name>